<reference evidence="1 2" key="1">
    <citation type="journal article" date="2021" name="Commun. Biol.">
        <title>The genome of Shorea leprosula (Dipterocarpaceae) highlights the ecological relevance of drought in aseasonal tropical rainforests.</title>
        <authorList>
            <person name="Ng K.K.S."/>
            <person name="Kobayashi M.J."/>
            <person name="Fawcett J.A."/>
            <person name="Hatakeyama M."/>
            <person name="Paape T."/>
            <person name="Ng C.H."/>
            <person name="Ang C.C."/>
            <person name="Tnah L.H."/>
            <person name="Lee C.T."/>
            <person name="Nishiyama T."/>
            <person name="Sese J."/>
            <person name="O'Brien M.J."/>
            <person name="Copetti D."/>
            <person name="Mohd Noor M.I."/>
            <person name="Ong R.C."/>
            <person name="Putra M."/>
            <person name="Sireger I.Z."/>
            <person name="Indrioko S."/>
            <person name="Kosugi Y."/>
            <person name="Izuno A."/>
            <person name="Isagi Y."/>
            <person name="Lee S.L."/>
            <person name="Shimizu K.K."/>
        </authorList>
    </citation>
    <scope>NUCLEOTIDE SEQUENCE [LARGE SCALE GENOMIC DNA]</scope>
    <source>
        <strain evidence="1">214</strain>
    </source>
</reference>
<accession>A0AAV5KG40</accession>
<evidence type="ECO:0000313" key="2">
    <source>
        <dbReference type="Proteomes" id="UP001054252"/>
    </source>
</evidence>
<sequence length="56" mass="6030">MMIDGGCYGFFGPRCASSGFGCYHHILIVGGVGYFGRCVTMLLLGWWCSGLGAAWF</sequence>
<dbReference type="Proteomes" id="UP001054252">
    <property type="component" value="Unassembled WGS sequence"/>
</dbReference>
<evidence type="ECO:0000313" key="1">
    <source>
        <dbReference type="EMBL" id="GKV23510.1"/>
    </source>
</evidence>
<keyword evidence="2" id="KW-1185">Reference proteome</keyword>
<protein>
    <submittedName>
        <fullName evidence="1">Uncharacterized protein</fullName>
    </submittedName>
</protein>
<organism evidence="1 2">
    <name type="scientific">Rubroshorea leprosula</name>
    <dbReference type="NCBI Taxonomy" id="152421"/>
    <lineage>
        <taxon>Eukaryota</taxon>
        <taxon>Viridiplantae</taxon>
        <taxon>Streptophyta</taxon>
        <taxon>Embryophyta</taxon>
        <taxon>Tracheophyta</taxon>
        <taxon>Spermatophyta</taxon>
        <taxon>Magnoliopsida</taxon>
        <taxon>eudicotyledons</taxon>
        <taxon>Gunneridae</taxon>
        <taxon>Pentapetalae</taxon>
        <taxon>rosids</taxon>
        <taxon>malvids</taxon>
        <taxon>Malvales</taxon>
        <taxon>Dipterocarpaceae</taxon>
        <taxon>Rubroshorea</taxon>
    </lineage>
</organism>
<gene>
    <name evidence="1" type="ORF">SLEP1_g33223</name>
</gene>
<dbReference type="EMBL" id="BPVZ01000063">
    <property type="protein sequence ID" value="GKV23510.1"/>
    <property type="molecule type" value="Genomic_DNA"/>
</dbReference>
<name>A0AAV5KG40_9ROSI</name>
<comment type="caution">
    <text evidence="1">The sequence shown here is derived from an EMBL/GenBank/DDBJ whole genome shotgun (WGS) entry which is preliminary data.</text>
</comment>
<proteinExistence type="predicted"/>
<dbReference type="AlphaFoldDB" id="A0AAV5KG40"/>